<keyword evidence="1" id="KW-0175">Coiled coil</keyword>
<accession>A0A1J9QAV1</accession>
<evidence type="ECO:0000313" key="4">
    <source>
        <dbReference type="Proteomes" id="UP000242791"/>
    </source>
</evidence>
<feature type="compositionally biased region" description="Polar residues" evidence="2">
    <location>
        <begin position="108"/>
        <end position="119"/>
    </location>
</feature>
<evidence type="ECO:0000256" key="1">
    <source>
        <dbReference type="SAM" id="Coils"/>
    </source>
</evidence>
<feature type="region of interest" description="Disordered" evidence="2">
    <location>
        <begin position="1"/>
        <end position="34"/>
    </location>
</feature>
<dbReference type="VEuPathDB" id="FungiDB:ACJ73_03041"/>
<keyword evidence="4" id="KW-1185">Reference proteome</keyword>
<dbReference type="Pfam" id="PF11917">
    <property type="entry name" value="DUF3435"/>
    <property type="match status" value="1"/>
</dbReference>
<proteinExistence type="predicted"/>
<protein>
    <recommendedName>
        <fullName evidence="5">C2H2-type domain-containing protein</fullName>
    </recommendedName>
</protein>
<organism evidence="3 4">
    <name type="scientific">Blastomyces percursus</name>
    <dbReference type="NCBI Taxonomy" id="1658174"/>
    <lineage>
        <taxon>Eukaryota</taxon>
        <taxon>Fungi</taxon>
        <taxon>Dikarya</taxon>
        <taxon>Ascomycota</taxon>
        <taxon>Pezizomycotina</taxon>
        <taxon>Eurotiomycetes</taxon>
        <taxon>Eurotiomycetidae</taxon>
        <taxon>Onygenales</taxon>
        <taxon>Ajellomycetaceae</taxon>
        <taxon>Blastomyces</taxon>
    </lineage>
</organism>
<dbReference type="OrthoDB" id="4205762at2759"/>
<feature type="region of interest" description="Disordered" evidence="2">
    <location>
        <begin position="74"/>
        <end position="119"/>
    </location>
</feature>
<dbReference type="InterPro" id="IPR021842">
    <property type="entry name" value="DUF3435"/>
</dbReference>
<name>A0A1J9QAV1_9EURO</name>
<feature type="coiled-coil region" evidence="1">
    <location>
        <begin position="510"/>
        <end position="568"/>
    </location>
</feature>
<evidence type="ECO:0000313" key="3">
    <source>
        <dbReference type="EMBL" id="OJD25584.1"/>
    </source>
</evidence>
<comment type="caution">
    <text evidence="3">The sequence shown here is derived from an EMBL/GenBank/DDBJ whole genome shotgun (WGS) entry which is preliminary data.</text>
</comment>
<feature type="compositionally biased region" description="Acidic residues" evidence="2">
    <location>
        <begin position="1"/>
        <end position="10"/>
    </location>
</feature>
<reference evidence="3 4" key="1">
    <citation type="submission" date="2015-08" db="EMBL/GenBank/DDBJ databases">
        <title>Emmonsia species relationships and genome sequence.</title>
        <authorList>
            <person name="Cuomo C.A."/>
            <person name="Schwartz I.S."/>
            <person name="Kenyon C."/>
            <person name="De Hoog G.S."/>
            <person name="Govender N.P."/>
            <person name="Botha A."/>
            <person name="Moreno L."/>
            <person name="De Vries M."/>
            <person name="Munoz J.F."/>
            <person name="Stielow J.B."/>
        </authorList>
    </citation>
    <scope>NUCLEOTIDE SEQUENCE [LARGE SCALE GENOMIC DNA]</scope>
    <source>
        <strain evidence="3 4">EI222</strain>
    </source>
</reference>
<dbReference type="PANTHER" id="PTHR37535">
    <property type="entry name" value="FLUG DOMAIN PROTEIN"/>
    <property type="match status" value="1"/>
</dbReference>
<dbReference type="PANTHER" id="PTHR37535:SF2">
    <property type="entry name" value="FINGER DOMAIN PROTEIN, PUTATIVE (AFU_ORTHOLOGUE AFUA_6G09300)-RELATED"/>
    <property type="match status" value="1"/>
</dbReference>
<evidence type="ECO:0000256" key="2">
    <source>
        <dbReference type="SAM" id="MobiDB-lite"/>
    </source>
</evidence>
<dbReference type="AlphaFoldDB" id="A0A1J9QAV1"/>
<dbReference type="STRING" id="1658174.A0A1J9QAV1"/>
<dbReference type="Proteomes" id="UP000242791">
    <property type="component" value="Unassembled WGS sequence"/>
</dbReference>
<gene>
    <name evidence="3" type="ORF">ACJ73_03041</name>
</gene>
<feature type="compositionally biased region" description="Basic and acidic residues" evidence="2">
    <location>
        <begin position="74"/>
        <end position="88"/>
    </location>
</feature>
<dbReference type="EMBL" id="LGTZ01000349">
    <property type="protein sequence ID" value="OJD25584.1"/>
    <property type="molecule type" value="Genomic_DNA"/>
</dbReference>
<sequence>MAIFGAEDDPLASISGADSGLGDKCFSDDGDNETDCTSVCDDDVGKDGLTNVLDDKHSWLLRGLADALKDDGDWLRNEEEHPPEHYLEEEPTLTHPVFDSDDAAQGPRRNSTGSKSIGSSEYCKFVDRDPAEAYDTLTIQSLKGFLSWVCDRRRGKNGRRRGIKRLSSLETFWKWYQLVYKCEAGRRIDEMIIKQSQDLLKLIADEKHLSREKREKATMYVQDLAELCRVLLATTEMLFLIGWLRIQVILFCQLAGYTGNRPQALLELRYRHLQLTLVRDPGSEHPRLVIELTAEFTKGFLGMKDANTFRLPEVIYDPTLVLSPHVLLLGILFHIKAFESPNVDCPENLYSLKVLRGLNEQRLPLREDLANKYVFCEAIQQGEIVKLVHEIQYSNSKLRYRMKKGGEITGFSQVVKSYVLRDGAGKAFNASPDVSEPLQNLILQHSRIDTFLKHYLDRNITADVLSIYRGLEPQKAIMDMLCSMSRSIDPRRPWKLTTQESRSINDLPRIKILQANVDALKNLRDKAASKHYEIWDDRLREAQRQLLNEKQRARNQLKRDKLDRYNREQPVIDSERQLSGKVVDEEVKSALEQTEYMNPKQLELIDAILTLPGRSWEAEQQRRINAIHKVTMYCRVEEGSLSFRSPAQPGLTISAPISIERPLTQPPELPVQQAIRIVMKEKRPTICFLCLQNSKLPESQRIYSFKRPTELTRHFERKHQREFQRLICEHCHIAIDTLAELLNHAESAHGTVTRNPKYKKLCSPLY</sequence>
<evidence type="ECO:0008006" key="5">
    <source>
        <dbReference type="Google" id="ProtNLM"/>
    </source>
</evidence>